<comment type="caution">
    <text evidence="4">The sequence shown here is derived from an EMBL/GenBank/DDBJ whole genome shotgun (WGS) entry which is preliminary data.</text>
</comment>
<dbReference type="InterPro" id="IPR050838">
    <property type="entry name" value="Ketopantoate_reductase"/>
</dbReference>
<evidence type="ECO:0000259" key="3">
    <source>
        <dbReference type="Pfam" id="PF08546"/>
    </source>
</evidence>
<dbReference type="Proteomes" id="UP000230821">
    <property type="component" value="Unassembled WGS sequence"/>
</dbReference>
<evidence type="ECO:0000256" key="1">
    <source>
        <dbReference type="ARBA" id="ARBA00022857"/>
    </source>
</evidence>
<feature type="domain" description="Ketopantoate reductase C-terminal" evidence="3">
    <location>
        <begin position="1"/>
        <end position="86"/>
    </location>
</feature>
<dbReference type="Pfam" id="PF08546">
    <property type="entry name" value="ApbA_C"/>
    <property type="match status" value="1"/>
</dbReference>
<keyword evidence="1" id="KW-0521">NADP</keyword>
<dbReference type="InterPro" id="IPR008927">
    <property type="entry name" value="6-PGluconate_DH-like_C_sf"/>
</dbReference>
<dbReference type="AlphaFoldDB" id="A0A2G6KJ05"/>
<dbReference type="EMBL" id="PDSK01000037">
    <property type="protein sequence ID" value="PIE35658.1"/>
    <property type="molecule type" value="Genomic_DNA"/>
</dbReference>
<evidence type="ECO:0000313" key="4">
    <source>
        <dbReference type="EMBL" id="PIE35658.1"/>
    </source>
</evidence>
<dbReference type="SUPFAM" id="SSF48179">
    <property type="entry name" value="6-phosphogluconate dehydrogenase C-terminal domain-like"/>
    <property type="match status" value="1"/>
</dbReference>
<dbReference type="Gene3D" id="1.10.1040.10">
    <property type="entry name" value="N-(1-d-carboxylethyl)-l-norvaline Dehydrogenase, domain 2"/>
    <property type="match status" value="1"/>
</dbReference>
<organism evidence="4 5">
    <name type="scientific">candidate division KSB3 bacterium</name>
    <dbReference type="NCBI Taxonomy" id="2044937"/>
    <lineage>
        <taxon>Bacteria</taxon>
        <taxon>candidate division KSB3</taxon>
    </lineage>
</organism>
<evidence type="ECO:0000313" key="5">
    <source>
        <dbReference type="Proteomes" id="UP000230821"/>
    </source>
</evidence>
<accession>A0A2G6KJ05</accession>
<reference evidence="4 5" key="1">
    <citation type="submission" date="2017-10" db="EMBL/GenBank/DDBJ databases">
        <title>Novel microbial diversity and functional potential in the marine mammal oral microbiome.</title>
        <authorList>
            <person name="Dudek N.K."/>
            <person name="Sun C.L."/>
            <person name="Burstein D."/>
            <person name="Kantor R.S."/>
            <person name="Aliaga Goltsman D.S."/>
            <person name="Bik E.M."/>
            <person name="Thomas B.C."/>
            <person name="Banfield J.F."/>
            <person name="Relman D.A."/>
        </authorList>
    </citation>
    <scope>NUCLEOTIDE SEQUENCE [LARGE SCALE GENOMIC DNA]</scope>
    <source>
        <strain evidence="4">DOLJORAL78_47_16</strain>
    </source>
</reference>
<dbReference type="GO" id="GO:0050661">
    <property type="term" value="F:NADP binding"/>
    <property type="evidence" value="ECO:0007669"/>
    <property type="project" value="TreeGrafter"/>
</dbReference>
<protein>
    <recommendedName>
        <fullName evidence="3">Ketopantoate reductase C-terminal domain-containing protein</fullName>
    </recommendedName>
</protein>
<evidence type="ECO:0000256" key="2">
    <source>
        <dbReference type="ARBA" id="ARBA00023002"/>
    </source>
</evidence>
<dbReference type="InterPro" id="IPR013752">
    <property type="entry name" value="KPA_reductase"/>
</dbReference>
<proteinExistence type="predicted"/>
<dbReference type="GO" id="GO:0008677">
    <property type="term" value="F:2-dehydropantoate 2-reductase activity"/>
    <property type="evidence" value="ECO:0007669"/>
    <property type="project" value="TreeGrafter"/>
</dbReference>
<dbReference type="PANTHER" id="PTHR43765:SF2">
    <property type="entry name" value="2-DEHYDROPANTOATE 2-REDUCTASE"/>
    <property type="match status" value="1"/>
</dbReference>
<dbReference type="GO" id="GO:0005737">
    <property type="term" value="C:cytoplasm"/>
    <property type="evidence" value="ECO:0007669"/>
    <property type="project" value="TreeGrafter"/>
</dbReference>
<keyword evidence="2" id="KW-0560">Oxidoreductase</keyword>
<dbReference type="InterPro" id="IPR013328">
    <property type="entry name" value="6PGD_dom2"/>
</dbReference>
<dbReference type="PANTHER" id="PTHR43765">
    <property type="entry name" value="2-DEHYDROPANTOATE 2-REDUCTASE-RELATED"/>
    <property type="match status" value="1"/>
</dbReference>
<gene>
    <name evidence="4" type="ORF">CSA56_03315</name>
</gene>
<sequence length="95" mass="10802">MESAMREAMAVAAASNVNLTKEDLANWYTFLHTLSPLGKTSMLQDVEARRKTEVEMFAGKVVELGKTYQIDTPVNLTFLRTIKAMEDSWELKEFL</sequence>
<name>A0A2G6KJ05_9BACT</name>